<organism evidence="2">
    <name type="scientific">Podoviridae sp. ctefc32</name>
    <dbReference type="NCBI Taxonomy" id="2827742"/>
    <lineage>
        <taxon>Viruses</taxon>
        <taxon>Duplodnaviria</taxon>
        <taxon>Heunggongvirae</taxon>
        <taxon>Uroviricota</taxon>
        <taxon>Caudoviricetes</taxon>
    </lineage>
</organism>
<proteinExistence type="predicted"/>
<accession>A0A8S5T2M4</accession>
<evidence type="ECO:0000256" key="1">
    <source>
        <dbReference type="SAM" id="MobiDB-lite"/>
    </source>
</evidence>
<sequence>MVDFGGRRSGFEDDDNYYGRQDILRESPIALESKKQAQQKTPSFGLGELLAGLAGLGKGITDSAINVGKSTIGAIGTGITSAMDLMGGEEARKGYNEGKNTDAFKRWLYGTDSKGQINYGKAAGEALDAATTLTNFIPGGGKLAANVAQGAVSGFANEYKEKGNDADLGNALKSAATGAVTGAATSKMNDFVGKKMGELAEKQAANQLGAIGQKALNAGKSNFVRGAISGATGGAVGGGMATALNGGDLGQVLGNAVSTAGSGALQGGISGSVMGQISKVGSMINDGIDNHWTKQTNKDAINRLTDALETGADGNIRFTRLNKDLFNDINTVRANNGLSPLTERQVTAYKNAVNNNLGNRVQEGLTPKRVAEIAFGALTDPNAEAFMGKGSNQVITAPYSNKKYNGVVVNEAPDGGTSLKSIEPRDRSAVDRMRKEKIDHEGLLGSPLAANQGRGVVYNGATNSNDPNIPLVDQRPGLTDTPLGTRTTSMPQNSQNINSKTSTAGQLRLKAAQALLDQYGTIDKPMARSANALENVQRVADAGFVKPADVENIINNITGANGKVTKLTQKLVSNAKPVDTSSDISKIIDEQIALNGLSGTSDEKAIRASIDAQLNRLPSRREGSITGLDQPEDVFDTIKALEKRSAELKGKSGNNYRLTTPERGDKAKVLDSITEVLKDRLYGGANIEGVLTPEVASELKGLAPKNEKWANYVDNTIMKSGDVGELRSTVAPFVNMGKVIDNQYMNYGTYGQRVGDAANEGRRIAGMISKTPVLGKLLGDIASSNVADRVRAKAYNYMADQMESRSNPTNSSTTTSKEPKTPDNKAVNLSSLLLGREVIPQTALNMIGRGVGNENAYKVQNAMRANANDNMSDYNSQDLVGDNINHVSQQSNVDSSPIIGQLTRIGDAMQLALNAGDAASYSKLAGLYGDMMNIYKTQQAIFNPQAKATKLTDSQKKANVAMDLLNNLEGQQANIGSAVADVPILGGLMNIGGNEYKSSAEALESALGYLQSGAQISEKERESIRRAYIPQWGESEAVKKRKLAAARQVIQNFARANAED</sequence>
<evidence type="ECO:0000313" key="2">
    <source>
        <dbReference type="EMBL" id="DAF57360.1"/>
    </source>
</evidence>
<protein>
    <submittedName>
        <fullName evidence="2">Uncharacterized protein</fullName>
    </submittedName>
</protein>
<dbReference type="EMBL" id="BK032733">
    <property type="protein sequence ID" value="DAF57360.1"/>
    <property type="molecule type" value="Genomic_DNA"/>
</dbReference>
<feature type="region of interest" description="Disordered" evidence="1">
    <location>
        <begin position="799"/>
        <end position="825"/>
    </location>
</feature>
<name>A0A8S5T2M4_9CAUD</name>
<feature type="compositionally biased region" description="Low complexity" evidence="1">
    <location>
        <begin position="804"/>
        <end position="816"/>
    </location>
</feature>
<reference evidence="2" key="1">
    <citation type="journal article" date="2021" name="Proc. Natl. Acad. Sci. U.S.A.">
        <title>A Catalog of Tens of Thousands of Viruses from Human Metagenomes Reveals Hidden Associations with Chronic Diseases.</title>
        <authorList>
            <person name="Tisza M.J."/>
            <person name="Buck C.B."/>
        </authorList>
    </citation>
    <scope>NUCLEOTIDE SEQUENCE</scope>
    <source>
        <strain evidence="2">Ctefc32</strain>
    </source>
</reference>